<gene>
    <name evidence="1" type="ORF">FHX42_001837</name>
</gene>
<sequence>MSSVFRETVVESDWEQLVIAAEGAGRHSGRELARQCTTWELGRTGQVWVRVRPHDSPVGAWLFSTGRAHSYETGVLVPITPDKQDLVSAARARSLLVCRAYAAAYCAVLVQEAGVLADVLERADELFQQLIGGGELGGSAETTRHFEWERT</sequence>
<name>A0A839DU92_9PSEU</name>
<organism evidence="1 2">
    <name type="scientific">Halosaccharopolyspora lacisalsi</name>
    <dbReference type="NCBI Taxonomy" id="1000566"/>
    <lineage>
        <taxon>Bacteria</taxon>
        <taxon>Bacillati</taxon>
        <taxon>Actinomycetota</taxon>
        <taxon>Actinomycetes</taxon>
        <taxon>Pseudonocardiales</taxon>
        <taxon>Pseudonocardiaceae</taxon>
        <taxon>Halosaccharopolyspora</taxon>
    </lineage>
</organism>
<protein>
    <submittedName>
        <fullName evidence="1">Citrate lyase beta subunit</fullName>
    </submittedName>
</protein>
<accession>A0A839DU92</accession>
<proteinExistence type="predicted"/>
<dbReference type="EMBL" id="JACGWZ010000002">
    <property type="protein sequence ID" value="MBA8824490.1"/>
    <property type="molecule type" value="Genomic_DNA"/>
</dbReference>
<evidence type="ECO:0000313" key="1">
    <source>
        <dbReference type="EMBL" id="MBA8824490.1"/>
    </source>
</evidence>
<dbReference type="Proteomes" id="UP000569329">
    <property type="component" value="Unassembled WGS sequence"/>
</dbReference>
<dbReference type="GO" id="GO:0016829">
    <property type="term" value="F:lyase activity"/>
    <property type="evidence" value="ECO:0007669"/>
    <property type="project" value="UniProtKB-KW"/>
</dbReference>
<dbReference type="AlphaFoldDB" id="A0A839DU92"/>
<dbReference type="RefSeq" id="WP_182543766.1">
    <property type="nucleotide sequence ID" value="NZ_JACGWZ010000002.1"/>
</dbReference>
<keyword evidence="1" id="KW-0456">Lyase</keyword>
<evidence type="ECO:0000313" key="2">
    <source>
        <dbReference type="Proteomes" id="UP000569329"/>
    </source>
</evidence>
<keyword evidence="2" id="KW-1185">Reference proteome</keyword>
<comment type="caution">
    <text evidence="1">The sequence shown here is derived from an EMBL/GenBank/DDBJ whole genome shotgun (WGS) entry which is preliminary data.</text>
</comment>
<reference evidence="1 2" key="1">
    <citation type="submission" date="2020-07" db="EMBL/GenBank/DDBJ databases">
        <title>Sequencing the genomes of 1000 actinobacteria strains.</title>
        <authorList>
            <person name="Klenk H.-P."/>
        </authorList>
    </citation>
    <scope>NUCLEOTIDE SEQUENCE [LARGE SCALE GENOMIC DNA]</scope>
    <source>
        <strain evidence="1 2">DSM 45975</strain>
    </source>
</reference>